<dbReference type="eggNOG" id="ENOG502TCCK">
    <property type="taxonomic scope" value="Eukaryota"/>
</dbReference>
<evidence type="ECO:0000259" key="3">
    <source>
        <dbReference type="Pfam" id="PF16005"/>
    </source>
</evidence>
<dbReference type="InterPro" id="IPR036612">
    <property type="entry name" value="KH_dom_type_1_sf"/>
</dbReference>
<evidence type="ECO:0000256" key="2">
    <source>
        <dbReference type="ARBA" id="ARBA00022884"/>
    </source>
</evidence>
<dbReference type="PANTHER" id="PTHR31368:SF6">
    <property type="entry name" value="KH HOMOLOGY DOMAIN-CONTAINING PROTEIN 1"/>
    <property type="match status" value="1"/>
</dbReference>
<proteinExistence type="inferred from homology"/>
<dbReference type="AlphaFoldDB" id="A0A1U7QEX8"/>
<dbReference type="GeneID" id="101840269"/>
<accession>A0A1U7QEX8</accession>
<feature type="domain" description="KH-like RNA-binding" evidence="3">
    <location>
        <begin position="10"/>
        <end position="92"/>
    </location>
</feature>
<organism evidence="4 5">
    <name type="scientific">Mesocricetus auratus</name>
    <name type="common">Golden hamster</name>
    <dbReference type="NCBI Taxonomy" id="10036"/>
    <lineage>
        <taxon>Eukaryota</taxon>
        <taxon>Metazoa</taxon>
        <taxon>Chordata</taxon>
        <taxon>Craniata</taxon>
        <taxon>Vertebrata</taxon>
        <taxon>Euteleostomi</taxon>
        <taxon>Mammalia</taxon>
        <taxon>Eutheria</taxon>
        <taxon>Euarchontoglires</taxon>
        <taxon>Glires</taxon>
        <taxon>Rodentia</taxon>
        <taxon>Myomorpha</taxon>
        <taxon>Muroidea</taxon>
        <taxon>Cricetidae</taxon>
        <taxon>Cricetinae</taxon>
        <taxon>Mesocricetus</taxon>
    </lineage>
</organism>
<name>A0A1U7QEX8_MESAU</name>
<dbReference type="GO" id="GO:0005737">
    <property type="term" value="C:cytoplasm"/>
    <property type="evidence" value="ECO:0007669"/>
    <property type="project" value="TreeGrafter"/>
</dbReference>
<evidence type="ECO:0000256" key="1">
    <source>
        <dbReference type="ARBA" id="ARBA00009081"/>
    </source>
</evidence>
<comment type="similarity">
    <text evidence="1">Belongs to the KHDC1 family.</text>
</comment>
<dbReference type="OrthoDB" id="9835352at2759"/>
<reference evidence="5" key="1">
    <citation type="submission" date="2025-08" db="UniProtKB">
        <authorList>
            <consortium name="RefSeq"/>
        </authorList>
    </citation>
    <scope>IDENTIFICATION</scope>
    <source>
        <tissue evidence="5">Liver</tissue>
    </source>
</reference>
<sequence length="137" mass="16148">MEMNGVDENAWWTLPENFEAPFVVFIDEGQEELIFGHRDLHLRQIEVHSNTFIQLEEWFTASGQTRVTVVGPLRAKQWLMDMIWSVGSQEPNHQARGQEMLQRVRNQRLTREDLDASFRVRSYSWGLSRPTRMRGTT</sequence>
<keyword evidence="4" id="KW-1185">Reference proteome</keyword>
<dbReference type="InterPro" id="IPR031952">
    <property type="entry name" value="MOEP19_KH-like"/>
</dbReference>
<keyword evidence="2" id="KW-0694">RNA-binding</keyword>
<evidence type="ECO:0000313" key="5">
    <source>
        <dbReference type="RefSeq" id="XP_005072482.1"/>
    </source>
</evidence>
<dbReference type="Pfam" id="PF16005">
    <property type="entry name" value="MOEP19"/>
    <property type="match status" value="1"/>
</dbReference>
<dbReference type="PANTHER" id="PTHR31368">
    <property type="entry name" value="DEVELOPMENT PLURPOTENCY-ASSOCIATED PROTEIN 1/5 FAMILY MEMBER"/>
    <property type="match status" value="1"/>
</dbReference>
<dbReference type="KEGG" id="maua:101840269"/>
<gene>
    <name evidence="5" type="primary">LOC101840269</name>
</gene>
<evidence type="ECO:0000313" key="4">
    <source>
        <dbReference type="Proteomes" id="UP000886700"/>
    </source>
</evidence>
<dbReference type="Gene3D" id="3.30.1370.10">
    <property type="entry name" value="K Homology domain, type 1"/>
    <property type="match status" value="1"/>
</dbReference>
<dbReference type="CDD" id="cd12795">
    <property type="entry name" value="FILIA_N_like"/>
    <property type="match status" value="1"/>
</dbReference>
<dbReference type="Proteomes" id="UP000886700">
    <property type="component" value="Unplaced"/>
</dbReference>
<dbReference type="RefSeq" id="XP_005072482.1">
    <property type="nucleotide sequence ID" value="XM_005072425.1"/>
</dbReference>
<dbReference type="GO" id="GO:0003723">
    <property type="term" value="F:RNA binding"/>
    <property type="evidence" value="ECO:0007669"/>
    <property type="project" value="UniProtKB-KW"/>
</dbReference>
<protein>
    <submittedName>
        <fullName evidence="5">KH homology domain-containing protein 1-like</fullName>
    </submittedName>
</protein>